<comment type="subcellular location">
    <subcellularLocation>
        <location evidence="1 8">Cell outer membrane</location>
        <topology evidence="1 8">Multi-pass membrane protein</topology>
    </subcellularLocation>
</comment>
<evidence type="ECO:0008006" key="15">
    <source>
        <dbReference type="Google" id="ProtNLM"/>
    </source>
</evidence>
<dbReference type="AlphaFoldDB" id="A0A074JM12"/>
<dbReference type="InterPro" id="IPR037066">
    <property type="entry name" value="Plug_dom_sf"/>
</dbReference>
<dbReference type="Proteomes" id="UP000027471">
    <property type="component" value="Unassembled WGS sequence"/>
</dbReference>
<evidence type="ECO:0000256" key="4">
    <source>
        <dbReference type="ARBA" id="ARBA00022692"/>
    </source>
</evidence>
<dbReference type="InterPro" id="IPR039426">
    <property type="entry name" value="TonB-dep_rcpt-like"/>
</dbReference>
<evidence type="ECO:0000256" key="5">
    <source>
        <dbReference type="ARBA" id="ARBA00023077"/>
    </source>
</evidence>
<dbReference type="Gene3D" id="2.170.130.10">
    <property type="entry name" value="TonB-dependent receptor, plug domain"/>
    <property type="match status" value="1"/>
</dbReference>
<dbReference type="EMBL" id="AUNB01000040">
    <property type="protein sequence ID" value="KEO57524.1"/>
    <property type="molecule type" value="Genomic_DNA"/>
</dbReference>
<evidence type="ECO:0000256" key="3">
    <source>
        <dbReference type="ARBA" id="ARBA00022452"/>
    </source>
</evidence>
<dbReference type="Pfam" id="PF07715">
    <property type="entry name" value="Plug"/>
    <property type="match status" value="1"/>
</dbReference>
<evidence type="ECO:0000256" key="8">
    <source>
        <dbReference type="PROSITE-ProRule" id="PRU01360"/>
    </source>
</evidence>
<evidence type="ECO:0000259" key="12">
    <source>
        <dbReference type="Pfam" id="PF07715"/>
    </source>
</evidence>
<feature type="domain" description="TonB-dependent receptor plug" evidence="12">
    <location>
        <begin position="58"/>
        <end position="170"/>
    </location>
</feature>
<dbReference type="PROSITE" id="PS51318">
    <property type="entry name" value="TAT"/>
    <property type="match status" value="1"/>
</dbReference>
<dbReference type="STRING" id="1353528.DT23_05490"/>
<dbReference type="OrthoDB" id="9796221at2"/>
<evidence type="ECO:0000259" key="11">
    <source>
        <dbReference type="Pfam" id="PF00593"/>
    </source>
</evidence>
<proteinExistence type="inferred from homology"/>
<dbReference type="GO" id="GO:0015344">
    <property type="term" value="F:siderophore uptake transmembrane transporter activity"/>
    <property type="evidence" value="ECO:0007669"/>
    <property type="project" value="TreeGrafter"/>
</dbReference>
<feature type="signal peptide" evidence="10">
    <location>
        <begin position="1"/>
        <end position="29"/>
    </location>
</feature>
<dbReference type="InterPro" id="IPR012910">
    <property type="entry name" value="Plug_dom"/>
</dbReference>
<dbReference type="InterPro" id="IPR036942">
    <property type="entry name" value="Beta-barrel_TonB_sf"/>
</dbReference>
<evidence type="ECO:0000256" key="10">
    <source>
        <dbReference type="SAM" id="SignalP"/>
    </source>
</evidence>
<keyword evidence="3 8" id="KW-1134">Transmembrane beta strand</keyword>
<keyword evidence="6 8" id="KW-0472">Membrane</keyword>
<protein>
    <recommendedName>
        <fullName evidence="15">TonB-denpendent receptor</fullName>
    </recommendedName>
</protein>
<dbReference type="InterPro" id="IPR006311">
    <property type="entry name" value="TAT_signal"/>
</dbReference>
<keyword evidence="4 8" id="KW-0812">Transmembrane</keyword>
<dbReference type="Gene3D" id="2.40.170.20">
    <property type="entry name" value="TonB-dependent receptor, beta-barrel domain"/>
    <property type="match status" value="1"/>
</dbReference>
<comment type="similarity">
    <text evidence="8 9">Belongs to the TonB-dependent receptor family.</text>
</comment>
<evidence type="ECO:0000313" key="14">
    <source>
        <dbReference type="Proteomes" id="UP000027471"/>
    </source>
</evidence>
<gene>
    <name evidence="13" type="ORF">DT23_05490</name>
</gene>
<organism evidence="13 14">
    <name type="scientific">Thioclava indica</name>
    <dbReference type="NCBI Taxonomy" id="1353528"/>
    <lineage>
        <taxon>Bacteria</taxon>
        <taxon>Pseudomonadati</taxon>
        <taxon>Pseudomonadota</taxon>
        <taxon>Alphaproteobacteria</taxon>
        <taxon>Rhodobacterales</taxon>
        <taxon>Paracoccaceae</taxon>
        <taxon>Thioclava</taxon>
    </lineage>
</organism>
<name>A0A074JM12_9RHOB</name>
<dbReference type="SUPFAM" id="SSF56935">
    <property type="entry name" value="Porins"/>
    <property type="match status" value="1"/>
</dbReference>
<keyword evidence="5 9" id="KW-0798">TonB box</keyword>
<keyword evidence="14" id="KW-1185">Reference proteome</keyword>
<evidence type="ECO:0000256" key="2">
    <source>
        <dbReference type="ARBA" id="ARBA00022448"/>
    </source>
</evidence>
<evidence type="ECO:0000256" key="9">
    <source>
        <dbReference type="RuleBase" id="RU003357"/>
    </source>
</evidence>
<dbReference type="eggNOG" id="COG4771">
    <property type="taxonomic scope" value="Bacteria"/>
</dbReference>
<dbReference type="GO" id="GO:0044718">
    <property type="term" value="P:siderophore transmembrane transport"/>
    <property type="evidence" value="ECO:0007669"/>
    <property type="project" value="TreeGrafter"/>
</dbReference>
<evidence type="ECO:0000313" key="13">
    <source>
        <dbReference type="EMBL" id="KEO57524.1"/>
    </source>
</evidence>
<dbReference type="GO" id="GO:0009279">
    <property type="term" value="C:cell outer membrane"/>
    <property type="evidence" value="ECO:0007669"/>
    <property type="project" value="UniProtKB-SubCell"/>
</dbReference>
<dbReference type="NCBIfam" id="TIGR01785">
    <property type="entry name" value="TonB-hemin"/>
    <property type="match status" value="1"/>
</dbReference>
<dbReference type="Pfam" id="PF00593">
    <property type="entry name" value="TonB_dep_Rec_b-barrel"/>
    <property type="match status" value="1"/>
</dbReference>
<reference evidence="13 14" key="1">
    <citation type="journal article" date="2015" name="Antonie Van Leeuwenhoek">
        <title>Thioclava indica sp. nov., isolated from surface seawater of the Indian Ocean.</title>
        <authorList>
            <person name="Liu Y."/>
            <person name="Lai Q."/>
            <person name="Du J."/>
            <person name="Xu H."/>
            <person name="Jiang L."/>
            <person name="Shao Z."/>
        </authorList>
    </citation>
    <scope>NUCLEOTIDE SEQUENCE [LARGE SCALE GENOMIC DNA]</scope>
    <source>
        <strain evidence="13 14">DT23-4</strain>
    </source>
</reference>
<evidence type="ECO:0000256" key="1">
    <source>
        <dbReference type="ARBA" id="ARBA00004571"/>
    </source>
</evidence>
<accession>A0A074JM12</accession>
<dbReference type="GO" id="GO:0015232">
    <property type="term" value="F:heme transmembrane transporter activity"/>
    <property type="evidence" value="ECO:0007669"/>
    <property type="project" value="InterPro"/>
</dbReference>
<comment type="caution">
    <text evidence="13">The sequence shown here is derived from an EMBL/GenBank/DDBJ whole genome shotgun (WGS) entry which is preliminary data.</text>
</comment>
<keyword evidence="10" id="KW-0732">Signal</keyword>
<sequence length="701" mass="74573">MTRKLSASRRHLTASVTATALLAALPTLGAAQDTAVADDGYTMLGRLVFGWGTAKVAIDTPQAVSVIDQQDLGEKQPRNLAELFTGVPGVQSAGASARMLGQAFNIRGIGNAEQTGSQNRIIVTVDGAVKFFEQYRTGSFFGDPELYKRVEVLRGPASSTLYGSGAIGGVVNFTTKDATDFIPEGQTGAVKLKGAYDSNGNGRMGTLTYAQKLGEDGDVLFSYSTGSSDDMEDGAGATIPATAGERWSALLKGNYYFGENRDQRLTFSASRTNSDLKNAAVAQTGGAQASAFGTSDLDATDDTVSLTYAHEGVGNPWLDLEAQLSYSKTSTERDNFSLGFLCSAGRMQVLCPNTASYKTTALKVENTFELSGGAWKNFVTLGTQLSHQDRYADSSVGEPAFHPGGTEDKMGLYVQGEFVWNDKLTITPGLRIDRSWLSPDTAAAAQGGADQDGTAVSPKIAALYQFNDTWGVFGSLARTERMPTLDELYSTDGIGAAGRIPSLDLGKEKATTVELGLTYQTQGVFLEGDSLTAKATLFHNDLTDLISANASGSANVPYFRNIDAAKIWGGELEAAYDSERWFAQLAYSKVKSKDKATGLTLADTPAQNIALTLGAKFPDQGVRAGWTVQGFSGVETSSTSTTASGYATHDIFVSWQPVQLSGLEVNLTVENVFDREYRNNLSLDNAPGRNVKLAVAKAITW</sequence>
<evidence type="ECO:0000256" key="6">
    <source>
        <dbReference type="ARBA" id="ARBA00023136"/>
    </source>
</evidence>
<dbReference type="PROSITE" id="PS52016">
    <property type="entry name" value="TONB_DEPENDENT_REC_3"/>
    <property type="match status" value="1"/>
</dbReference>
<feature type="chain" id="PRO_5001696459" description="TonB-denpendent receptor" evidence="10">
    <location>
        <begin position="30"/>
        <end position="701"/>
    </location>
</feature>
<dbReference type="InterPro" id="IPR011276">
    <property type="entry name" value="TonB_haem/Hb_rcpt"/>
</dbReference>
<dbReference type="InterPro" id="IPR000531">
    <property type="entry name" value="Beta-barrel_TonB"/>
</dbReference>
<dbReference type="CDD" id="cd01347">
    <property type="entry name" value="ligand_gated_channel"/>
    <property type="match status" value="1"/>
</dbReference>
<keyword evidence="2 8" id="KW-0813">Transport</keyword>
<dbReference type="PANTHER" id="PTHR30069">
    <property type="entry name" value="TONB-DEPENDENT OUTER MEMBRANE RECEPTOR"/>
    <property type="match status" value="1"/>
</dbReference>
<evidence type="ECO:0000256" key="7">
    <source>
        <dbReference type="ARBA" id="ARBA00023237"/>
    </source>
</evidence>
<keyword evidence="7 8" id="KW-0998">Cell outer membrane</keyword>
<dbReference type="RefSeq" id="WP_038131745.1">
    <property type="nucleotide sequence ID" value="NZ_AUNB01000040.1"/>
</dbReference>
<feature type="domain" description="TonB-dependent receptor-like beta-barrel" evidence="11">
    <location>
        <begin position="258"/>
        <end position="672"/>
    </location>
</feature>
<dbReference type="PANTHER" id="PTHR30069:SF56">
    <property type="entry name" value="TONB-DEPENDENT HEME RECEPTOR A"/>
    <property type="match status" value="1"/>
</dbReference>